<dbReference type="RefSeq" id="WP_002705048.1">
    <property type="nucleotide sequence ID" value="NZ_AAWS01000073.1"/>
</dbReference>
<reference evidence="9 10" key="1">
    <citation type="submission" date="2007-01" db="EMBL/GenBank/DDBJ databases">
        <authorList>
            <person name="Haygood M."/>
            <person name="Podell S."/>
            <person name="Anderson C."/>
            <person name="Hopkinson B."/>
            <person name="Roe K."/>
            <person name="Barbeau K."/>
            <person name="Gaasterland T."/>
            <person name="Ferriera S."/>
            <person name="Johnson J."/>
            <person name="Kravitz S."/>
            <person name="Beeson K."/>
            <person name="Sutton G."/>
            <person name="Rogers Y.-H."/>
            <person name="Friedman R."/>
            <person name="Frazier M."/>
            <person name="Venter J.C."/>
        </authorList>
    </citation>
    <scope>NUCLEOTIDE SEQUENCE [LARGE SCALE GENOMIC DNA]</scope>
    <source>
        <strain evidence="9 10">ATCC 23134</strain>
    </source>
</reference>
<dbReference type="PANTHER" id="PTHR43386">
    <property type="entry name" value="OLIGOPEPTIDE TRANSPORT SYSTEM PERMEASE PROTEIN APPC"/>
    <property type="match status" value="1"/>
</dbReference>
<keyword evidence="6 7" id="KW-0472">Membrane</keyword>
<evidence type="ECO:0000313" key="10">
    <source>
        <dbReference type="Proteomes" id="UP000004095"/>
    </source>
</evidence>
<feature type="transmembrane region" description="Helical" evidence="7">
    <location>
        <begin position="291"/>
        <end position="317"/>
    </location>
</feature>
<comment type="subcellular location">
    <subcellularLocation>
        <location evidence="1 7">Cell membrane</location>
        <topology evidence="1 7">Multi-pass membrane protein</topology>
    </subcellularLocation>
</comment>
<feature type="domain" description="ABC transmembrane type-1" evidence="8">
    <location>
        <begin position="289"/>
        <end position="481"/>
    </location>
</feature>
<dbReference type="SUPFAM" id="SSF161098">
    <property type="entry name" value="MetI-like"/>
    <property type="match status" value="1"/>
</dbReference>
<feature type="transmembrane region" description="Helical" evidence="7">
    <location>
        <begin position="41"/>
        <end position="68"/>
    </location>
</feature>
<comment type="similarity">
    <text evidence="7">Belongs to the binding-protein-dependent transport system permease family.</text>
</comment>
<dbReference type="PROSITE" id="PS50928">
    <property type="entry name" value="ABC_TM1"/>
    <property type="match status" value="1"/>
</dbReference>
<feature type="transmembrane region" description="Helical" evidence="7">
    <location>
        <begin position="460"/>
        <end position="480"/>
    </location>
</feature>
<feature type="transmembrane region" description="Helical" evidence="7">
    <location>
        <begin position="403"/>
        <end position="425"/>
    </location>
</feature>
<keyword evidence="3" id="KW-1003">Cell membrane</keyword>
<evidence type="ECO:0000256" key="5">
    <source>
        <dbReference type="ARBA" id="ARBA00022989"/>
    </source>
</evidence>
<dbReference type="Pfam" id="PF00528">
    <property type="entry name" value="BPD_transp_1"/>
    <property type="match status" value="1"/>
</dbReference>
<evidence type="ECO:0000256" key="1">
    <source>
        <dbReference type="ARBA" id="ARBA00004651"/>
    </source>
</evidence>
<evidence type="ECO:0000259" key="8">
    <source>
        <dbReference type="PROSITE" id="PS50928"/>
    </source>
</evidence>
<dbReference type="Proteomes" id="UP000004095">
    <property type="component" value="Unassembled WGS sequence"/>
</dbReference>
<proteinExistence type="inferred from homology"/>
<keyword evidence="2 7" id="KW-0813">Transport</keyword>
<gene>
    <name evidence="9" type="ORF">M23134_05950</name>
</gene>
<name>A1ZZ65_MICM2</name>
<dbReference type="GO" id="GO:0005886">
    <property type="term" value="C:plasma membrane"/>
    <property type="evidence" value="ECO:0007669"/>
    <property type="project" value="UniProtKB-SubCell"/>
</dbReference>
<dbReference type="EMBL" id="AAWS01000073">
    <property type="protein sequence ID" value="EAY24324.1"/>
    <property type="molecule type" value="Genomic_DNA"/>
</dbReference>
<evidence type="ECO:0000256" key="7">
    <source>
        <dbReference type="RuleBase" id="RU363032"/>
    </source>
</evidence>
<protein>
    <submittedName>
        <fullName evidence="9">Peptide ABC transporter, permease protein</fullName>
    </submittedName>
</protein>
<dbReference type="InterPro" id="IPR050366">
    <property type="entry name" value="BP-dependent_transpt_permease"/>
</dbReference>
<evidence type="ECO:0000256" key="3">
    <source>
        <dbReference type="ARBA" id="ARBA00022475"/>
    </source>
</evidence>
<evidence type="ECO:0000256" key="4">
    <source>
        <dbReference type="ARBA" id="ARBA00022692"/>
    </source>
</evidence>
<dbReference type="CDD" id="cd06261">
    <property type="entry name" value="TM_PBP2"/>
    <property type="match status" value="1"/>
</dbReference>
<feature type="transmembrane region" description="Helical" evidence="7">
    <location>
        <begin position="324"/>
        <end position="347"/>
    </location>
</feature>
<sequence length="495" mass="55327">MAKKNTENKRNKKTKKLKNLILSGKKQQQLKTPYYYVKKRLFANIPAVFGMIVICIAVVIALLGYSIMPDNTPNANDRVDQIKQQPPGFRARMLKIRKDRAVKQHNFFYKLLFGQESDYRIIPLADTSYQLLPPQIKALEAKLPANLIDSLKNKPKIISFLRPKADFDNMLRKIIGDQNTDKYLGTIIKQANQVLPYQIDGVSLTYLEFGGIKSSTIQLVDVVHSISTAKDIKVSGNRVTYYDLKDRARMTTAEELKQNFVKHNLEYRTFILGTDHTGRDMLSRLLFGVRISLGIGLVSVAISLMVGLTLGSLAGFFGGMVDSVIMWFMTVVWSIPGIMLVIAISLALQSRGVWVAFVAVGLTTWVEIARVVRGQILSVKEKLYIEAARALGMRSLRIIRVHIWPNIIGPLIVIITSNFASAILIEAGLSFLGLGVAPPMPSWGIMVADGFRLMTTPGGFYLVFFPSFCISLMVLAFNLFGNGLRDAFDPKTITR</sequence>
<dbReference type="eggNOG" id="COG1173">
    <property type="taxonomic scope" value="Bacteria"/>
</dbReference>
<comment type="caution">
    <text evidence="9">The sequence shown here is derived from an EMBL/GenBank/DDBJ whole genome shotgun (WGS) entry which is preliminary data.</text>
</comment>
<dbReference type="PANTHER" id="PTHR43386:SF1">
    <property type="entry name" value="D,D-DIPEPTIDE TRANSPORT SYSTEM PERMEASE PROTEIN DDPC-RELATED"/>
    <property type="match status" value="1"/>
</dbReference>
<dbReference type="InterPro" id="IPR000515">
    <property type="entry name" value="MetI-like"/>
</dbReference>
<organism evidence="9 10">
    <name type="scientific">Microscilla marina ATCC 23134</name>
    <dbReference type="NCBI Taxonomy" id="313606"/>
    <lineage>
        <taxon>Bacteria</taxon>
        <taxon>Pseudomonadati</taxon>
        <taxon>Bacteroidota</taxon>
        <taxon>Cytophagia</taxon>
        <taxon>Cytophagales</taxon>
        <taxon>Microscillaceae</taxon>
        <taxon>Microscilla</taxon>
    </lineage>
</organism>
<dbReference type="AlphaFoldDB" id="A1ZZ65"/>
<dbReference type="GO" id="GO:0055085">
    <property type="term" value="P:transmembrane transport"/>
    <property type="evidence" value="ECO:0007669"/>
    <property type="project" value="InterPro"/>
</dbReference>
<evidence type="ECO:0000256" key="6">
    <source>
        <dbReference type="ARBA" id="ARBA00023136"/>
    </source>
</evidence>
<evidence type="ECO:0000313" key="9">
    <source>
        <dbReference type="EMBL" id="EAY24324.1"/>
    </source>
</evidence>
<accession>A1ZZ65</accession>
<dbReference type="Gene3D" id="1.10.3720.10">
    <property type="entry name" value="MetI-like"/>
    <property type="match status" value="1"/>
</dbReference>
<dbReference type="InterPro" id="IPR035906">
    <property type="entry name" value="MetI-like_sf"/>
</dbReference>
<keyword evidence="10" id="KW-1185">Reference proteome</keyword>
<keyword evidence="5 7" id="KW-1133">Transmembrane helix</keyword>
<feature type="transmembrane region" description="Helical" evidence="7">
    <location>
        <begin position="353"/>
        <end position="372"/>
    </location>
</feature>
<evidence type="ECO:0000256" key="2">
    <source>
        <dbReference type="ARBA" id="ARBA00022448"/>
    </source>
</evidence>
<keyword evidence="4 7" id="KW-0812">Transmembrane</keyword>